<evidence type="ECO:0000313" key="3">
    <source>
        <dbReference type="Proteomes" id="UP001378592"/>
    </source>
</evidence>
<accession>A0AAN9WEQ8</accession>
<evidence type="ECO:0000313" key="2">
    <source>
        <dbReference type="EMBL" id="KAK7874172.1"/>
    </source>
</evidence>
<gene>
    <name evidence="2" type="ORF">R5R35_006218</name>
</gene>
<dbReference type="Proteomes" id="UP001378592">
    <property type="component" value="Unassembled WGS sequence"/>
</dbReference>
<dbReference type="AlphaFoldDB" id="A0AAN9WEQ8"/>
<sequence>MTTSINPNSTRSLSKLRRDVRGQPREPCNGCLPGRADSQRFPRAAEASQPRMLRAARRDASQRPHALHARSRSITHAAHARRCLRGHALDRSTCPGRAEIQRQRISGFGCYP</sequence>
<organism evidence="2 3">
    <name type="scientific">Gryllus longicercus</name>
    <dbReference type="NCBI Taxonomy" id="2509291"/>
    <lineage>
        <taxon>Eukaryota</taxon>
        <taxon>Metazoa</taxon>
        <taxon>Ecdysozoa</taxon>
        <taxon>Arthropoda</taxon>
        <taxon>Hexapoda</taxon>
        <taxon>Insecta</taxon>
        <taxon>Pterygota</taxon>
        <taxon>Neoptera</taxon>
        <taxon>Polyneoptera</taxon>
        <taxon>Orthoptera</taxon>
        <taxon>Ensifera</taxon>
        <taxon>Gryllidea</taxon>
        <taxon>Grylloidea</taxon>
        <taxon>Gryllidae</taxon>
        <taxon>Gryllinae</taxon>
        <taxon>Gryllus</taxon>
    </lineage>
</organism>
<feature type="compositionally biased region" description="Polar residues" evidence="1">
    <location>
        <begin position="1"/>
        <end position="13"/>
    </location>
</feature>
<proteinExistence type="predicted"/>
<reference evidence="2 3" key="1">
    <citation type="submission" date="2024-03" db="EMBL/GenBank/DDBJ databases">
        <title>The genome assembly and annotation of the cricket Gryllus longicercus Weissman &amp; Gray.</title>
        <authorList>
            <person name="Szrajer S."/>
            <person name="Gray D."/>
            <person name="Ylla G."/>
        </authorList>
    </citation>
    <scope>NUCLEOTIDE SEQUENCE [LARGE SCALE GENOMIC DNA]</scope>
    <source>
        <strain evidence="2">DAG 2021-001</strain>
        <tissue evidence="2">Whole body minus gut</tissue>
    </source>
</reference>
<evidence type="ECO:0000256" key="1">
    <source>
        <dbReference type="SAM" id="MobiDB-lite"/>
    </source>
</evidence>
<feature type="region of interest" description="Disordered" evidence="1">
    <location>
        <begin position="1"/>
        <end position="76"/>
    </location>
</feature>
<protein>
    <submittedName>
        <fullName evidence="2">Uncharacterized protein</fullName>
    </submittedName>
</protein>
<dbReference type="EMBL" id="JAZDUA010000004">
    <property type="protein sequence ID" value="KAK7874172.1"/>
    <property type="molecule type" value="Genomic_DNA"/>
</dbReference>
<name>A0AAN9WEQ8_9ORTH</name>
<keyword evidence="3" id="KW-1185">Reference proteome</keyword>
<feature type="compositionally biased region" description="Basic residues" evidence="1">
    <location>
        <begin position="65"/>
        <end position="76"/>
    </location>
</feature>
<comment type="caution">
    <text evidence="2">The sequence shown here is derived from an EMBL/GenBank/DDBJ whole genome shotgun (WGS) entry which is preliminary data.</text>
</comment>